<feature type="region of interest" description="Disordered" evidence="1">
    <location>
        <begin position="1"/>
        <end position="38"/>
    </location>
</feature>
<proteinExistence type="predicted"/>
<feature type="compositionally biased region" description="Basic and acidic residues" evidence="1">
    <location>
        <begin position="23"/>
        <end position="38"/>
    </location>
</feature>
<name>A0A836LIX2_9TRYP</name>
<dbReference type="EMBL" id="JAFJZO010000013">
    <property type="protein sequence ID" value="KAG5509498.1"/>
    <property type="molecule type" value="Genomic_DNA"/>
</dbReference>
<evidence type="ECO:0000256" key="1">
    <source>
        <dbReference type="SAM" id="MobiDB-lite"/>
    </source>
</evidence>
<dbReference type="Proteomes" id="UP000674318">
    <property type="component" value="Chromosome 13"/>
</dbReference>
<protein>
    <submittedName>
        <fullName evidence="2">Uncharacterized protein</fullName>
    </submittedName>
</protein>
<evidence type="ECO:0000313" key="3">
    <source>
        <dbReference type="Proteomes" id="UP000674318"/>
    </source>
</evidence>
<evidence type="ECO:0000313" key="2">
    <source>
        <dbReference type="EMBL" id="KAG5509498.1"/>
    </source>
</evidence>
<gene>
    <name evidence="2" type="ORF">JKF63_06203</name>
</gene>
<dbReference type="AlphaFoldDB" id="A0A836LIX2"/>
<accession>A0A836LIX2</accession>
<sequence length="156" mass="17692">MSKAGSSDASDAAATLLTVPSSDSHDGDRSSALTEREKKEFDELRWQNQLLKAENAVLQRKLEEELAQRRQPQLDQTHYSLEAKTCLEAIENIDSNAQVLALHDELHRLRKKCDIYAEAVEESRSYFFEMKRLYMEVLPHLRSSPGDASSHRASSS</sequence>
<dbReference type="KEGG" id="phet:94292230"/>
<dbReference type="OrthoDB" id="271770at2759"/>
<feature type="compositionally biased region" description="Low complexity" evidence="1">
    <location>
        <begin position="1"/>
        <end position="14"/>
    </location>
</feature>
<dbReference type="GeneID" id="94292230"/>
<comment type="caution">
    <text evidence="2">The sequence shown here is derived from an EMBL/GenBank/DDBJ whole genome shotgun (WGS) entry which is preliminary data.</text>
</comment>
<dbReference type="RefSeq" id="XP_067758650.1">
    <property type="nucleotide sequence ID" value="XM_067902153.1"/>
</dbReference>
<organism evidence="2 3">
    <name type="scientific">Porcisia hertigi</name>
    <dbReference type="NCBI Taxonomy" id="2761500"/>
    <lineage>
        <taxon>Eukaryota</taxon>
        <taxon>Discoba</taxon>
        <taxon>Euglenozoa</taxon>
        <taxon>Kinetoplastea</taxon>
        <taxon>Metakinetoplastina</taxon>
        <taxon>Trypanosomatida</taxon>
        <taxon>Trypanosomatidae</taxon>
        <taxon>Leishmaniinae</taxon>
        <taxon>Porcisia</taxon>
    </lineage>
</organism>
<keyword evidence="3" id="KW-1185">Reference proteome</keyword>
<reference evidence="2 3" key="1">
    <citation type="submission" date="2021-02" db="EMBL/GenBank/DDBJ databases">
        <title>Porcisia hertigi Genome sequencing and assembly.</title>
        <authorList>
            <person name="Almutairi H."/>
            <person name="Gatherer D."/>
        </authorList>
    </citation>
    <scope>NUCLEOTIDE SEQUENCE [LARGE SCALE GENOMIC DNA]</scope>
    <source>
        <strain evidence="2 3">C119</strain>
    </source>
</reference>